<protein>
    <recommendedName>
        <fullName evidence="12">Coatomer subunit zeta</fullName>
    </recommendedName>
</protein>
<keyword evidence="15" id="KW-1185">Reference proteome</keyword>
<feature type="domain" description="AP complex mu/sigma subunit" evidence="13">
    <location>
        <begin position="9"/>
        <end position="153"/>
    </location>
</feature>
<evidence type="ECO:0000256" key="2">
    <source>
        <dbReference type="ARBA" id="ARBA00006972"/>
    </source>
</evidence>
<dbReference type="FunFam" id="3.30.450.60:FF:000013">
    <property type="entry name" value="Coatomer subunit zeta"/>
    <property type="match status" value="1"/>
</dbReference>
<keyword evidence="9 12" id="KW-0472">Membrane</keyword>
<comment type="caution">
    <text evidence="14">The sequence shown here is derived from an EMBL/GenBank/DDBJ whole genome shotgun (WGS) entry which is preliminary data.</text>
</comment>
<organism evidence="14 15">
    <name type="scientific">Dimargaris verticillata</name>
    <dbReference type="NCBI Taxonomy" id="2761393"/>
    <lineage>
        <taxon>Eukaryota</taxon>
        <taxon>Fungi</taxon>
        <taxon>Fungi incertae sedis</taxon>
        <taxon>Zoopagomycota</taxon>
        <taxon>Kickxellomycotina</taxon>
        <taxon>Dimargaritomycetes</taxon>
        <taxon>Dimargaritales</taxon>
        <taxon>Dimargaritaceae</taxon>
        <taxon>Dimargaris</taxon>
    </lineage>
</organism>
<comment type="subunit">
    <text evidence="3 12">Oligomeric complex that consists of at least the alpha, beta, beta', gamma, delta, epsilon and zeta subunits.</text>
</comment>
<keyword evidence="7 12" id="KW-0653">Protein transport</keyword>
<dbReference type="GO" id="GO:0006891">
    <property type="term" value="P:intra-Golgi vesicle-mediated transport"/>
    <property type="evidence" value="ECO:0007669"/>
    <property type="project" value="TreeGrafter"/>
</dbReference>
<evidence type="ECO:0000313" key="14">
    <source>
        <dbReference type="EMBL" id="KAJ1983014.1"/>
    </source>
</evidence>
<dbReference type="OrthoDB" id="10249988at2759"/>
<keyword evidence="10 12" id="KW-0968">Cytoplasmic vesicle</keyword>
<dbReference type="InterPro" id="IPR011012">
    <property type="entry name" value="Longin-like_dom_sf"/>
</dbReference>
<dbReference type="GO" id="GO:0006886">
    <property type="term" value="P:intracellular protein transport"/>
    <property type="evidence" value="ECO:0007669"/>
    <property type="project" value="TreeGrafter"/>
</dbReference>
<name>A0A9W8B5Z8_9FUNG</name>
<evidence type="ECO:0000256" key="6">
    <source>
        <dbReference type="ARBA" id="ARBA00022892"/>
    </source>
</evidence>
<keyword evidence="5 12" id="KW-0963">Cytoplasm</keyword>
<evidence type="ECO:0000256" key="11">
    <source>
        <dbReference type="ARBA" id="ARBA00045555"/>
    </source>
</evidence>
<evidence type="ECO:0000256" key="9">
    <source>
        <dbReference type="ARBA" id="ARBA00023136"/>
    </source>
</evidence>
<dbReference type="EMBL" id="JANBQB010000074">
    <property type="protein sequence ID" value="KAJ1983014.1"/>
    <property type="molecule type" value="Genomic_DNA"/>
</dbReference>
<dbReference type="GO" id="GO:0000139">
    <property type="term" value="C:Golgi membrane"/>
    <property type="evidence" value="ECO:0007669"/>
    <property type="project" value="UniProtKB-SubCell"/>
</dbReference>
<evidence type="ECO:0000256" key="3">
    <source>
        <dbReference type="ARBA" id="ARBA00011775"/>
    </source>
</evidence>
<comment type="subcellular location">
    <subcellularLocation>
        <location evidence="12">Cytoplasm</location>
    </subcellularLocation>
    <subcellularLocation>
        <location evidence="1 12">Golgi apparatus membrane</location>
        <topology evidence="1 12">Peripheral membrane protein</topology>
        <orientation evidence="1 12">Cytoplasmic side</orientation>
    </subcellularLocation>
    <subcellularLocation>
        <location evidence="12">Cytoplasmic vesicle</location>
        <location evidence="12">COPI-coated vesicle membrane</location>
        <topology evidence="12">Peripheral membrane protein</topology>
        <orientation evidence="12">Cytoplasmic side</orientation>
    </subcellularLocation>
</comment>
<evidence type="ECO:0000256" key="12">
    <source>
        <dbReference type="RuleBase" id="RU366053"/>
    </source>
</evidence>
<dbReference type="Proteomes" id="UP001151582">
    <property type="component" value="Unassembled WGS sequence"/>
</dbReference>
<comment type="function">
    <text evidence="11">The coatomer is a cytosolic protein complex that binds to dilysine motifs and reversibly associates with Golgi non-clathrin-coated vesicles, which further mediate biosynthetic protein transport from the ER, via the Golgi up to the trans Golgi network. Coatomer complex is required for budding from Golgi membranes, and is essential for the retrograde Golgi-to-ER transport of dilysine-tagged proteins. The zeta subunit may be involved in regulating the coat assembly and, hence, the rate of biosynthetic protein transport due to its association-dissociation properties with the coatomer complex.</text>
</comment>
<evidence type="ECO:0000256" key="10">
    <source>
        <dbReference type="ARBA" id="ARBA00023329"/>
    </source>
</evidence>
<evidence type="ECO:0000256" key="4">
    <source>
        <dbReference type="ARBA" id="ARBA00022448"/>
    </source>
</evidence>
<evidence type="ECO:0000259" key="13">
    <source>
        <dbReference type="Pfam" id="PF01217"/>
    </source>
</evidence>
<evidence type="ECO:0000313" key="15">
    <source>
        <dbReference type="Proteomes" id="UP001151582"/>
    </source>
</evidence>
<evidence type="ECO:0000256" key="1">
    <source>
        <dbReference type="ARBA" id="ARBA00004255"/>
    </source>
</evidence>
<reference evidence="14" key="1">
    <citation type="submission" date="2022-07" db="EMBL/GenBank/DDBJ databases">
        <title>Phylogenomic reconstructions and comparative analyses of Kickxellomycotina fungi.</title>
        <authorList>
            <person name="Reynolds N.K."/>
            <person name="Stajich J.E."/>
            <person name="Barry K."/>
            <person name="Grigoriev I.V."/>
            <person name="Crous P."/>
            <person name="Smith M.E."/>
        </authorList>
    </citation>
    <scope>NUCLEOTIDE SEQUENCE</scope>
    <source>
        <strain evidence="14">RSA 567</strain>
    </source>
</reference>
<sequence>MANLTLYSVTAMVMLDADGHRLLAKYYSRPPLHTSKYPTLKEQKALEKQLHSKMKRGGNEVMLLDGHLVLARSLSDVHFYLVGSIDENEVLLNTALKGFIDTVSALLKHQVDKQSLIDGLDLVVLALDECIDDGIVAEIDPEVMVNRVSKRGNDSVDMSVALNEQTLLQAYQQVKERFASHLLQ</sequence>
<evidence type="ECO:0000256" key="7">
    <source>
        <dbReference type="ARBA" id="ARBA00022927"/>
    </source>
</evidence>
<dbReference type="PANTHER" id="PTHR11043">
    <property type="entry name" value="ZETA-COAT PROTEIN"/>
    <property type="match status" value="1"/>
</dbReference>
<dbReference type="InterPro" id="IPR022775">
    <property type="entry name" value="AP_mu_sigma_su"/>
</dbReference>
<dbReference type="SUPFAM" id="SSF64356">
    <property type="entry name" value="SNARE-like"/>
    <property type="match status" value="1"/>
</dbReference>
<dbReference type="GO" id="GO:0006890">
    <property type="term" value="P:retrograde vesicle-mediated transport, Golgi to endoplasmic reticulum"/>
    <property type="evidence" value="ECO:0007669"/>
    <property type="project" value="UniProtKB-UniRule"/>
</dbReference>
<dbReference type="AlphaFoldDB" id="A0A9W8B5Z8"/>
<accession>A0A9W8B5Z8</accession>
<keyword evidence="8 12" id="KW-0333">Golgi apparatus</keyword>
<dbReference type="InterPro" id="IPR039652">
    <property type="entry name" value="Coatomer_zeta"/>
</dbReference>
<dbReference type="Pfam" id="PF01217">
    <property type="entry name" value="Clat_adaptor_s"/>
    <property type="match status" value="1"/>
</dbReference>
<keyword evidence="4 12" id="KW-0813">Transport</keyword>
<gene>
    <name evidence="14" type="primary">RET3</name>
    <name evidence="14" type="ORF">H4R34_001524</name>
</gene>
<dbReference type="Gene3D" id="3.30.450.60">
    <property type="match status" value="1"/>
</dbReference>
<dbReference type="PANTHER" id="PTHR11043:SF0">
    <property type="entry name" value="COATOMER SUBUNIT ZETA"/>
    <property type="match status" value="1"/>
</dbReference>
<keyword evidence="6 12" id="KW-0931">ER-Golgi transport</keyword>
<dbReference type="GO" id="GO:0030126">
    <property type="term" value="C:COPI vesicle coat"/>
    <property type="evidence" value="ECO:0007669"/>
    <property type="project" value="UniProtKB-UniRule"/>
</dbReference>
<comment type="similarity">
    <text evidence="2 12">Belongs to the adaptor complexes small subunit family.</text>
</comment>
<evidence type="ECO:0000256" key="5">
    <source>
        <dbReference type="ARBA" id="ARBA00022490"/>
    </source>
</evidence>
<proteinExistence type="inferred from homology"/>
<evidence type="ECO:0000256" key="8">
    <source>
        <dbReference type="ARBA" id="ARBA00023034"/>
    </source>
</evidence>